<keyword evidence="2" id="KW-1185">Reference proteome</keyword>
<dbReference type="OrthoDB" id="4548929at2"/>
<gene>
    <name evidence="1" type="ORF">B1H29_35940</name>
</gene>
<name>A0A1S6JIH5_9ACTN</name>
<dbReference type="Proteomes" id="UP000189443">
    <property type="component" value="Chromosome"/>
</dbReference>
<accession>A0A1S6JIH5</accession>
<protein>
    <submittedName>
        <fullName evidence="1">Uncharacterized protein</fullName>
    </submittedName>
</protein>
<proteinExistence type="predicted"/>
<dbReference type="KEGG" id="spac:B1H29_35940"/>
<reference evidence="1 2" key="1">
    <citation type="submission" date="2017-02" db="EMBL/GenBank/DDBJ databases">
        <title>Streptomyces pactum ACT12 Genome sequencing and assembly.</title>
        <authorList>
            <person name="Xue Q."/>
            <person name="Yan X."/>
            <person name="Jia L."/>
            <person name="Yan H."/>
        </authorList>
    </citation>
    <scope>NUCLEOTIDE SEQUENCE [LARGE SCALE GENOMIC DNA]</scope>
    <source>
        <strain evidence="1 2">ACT12</strain>
    </source>
</reference>
<dbReference type="EMBL" id="CP019724">
    <property type="protein sequence ID" value="AQS71532.1"/>
    <property type="molecule type" value="Genomic_DNA"/>
</dbReference>
<evidence type="ECO:0000313" key="2">
    <source>
        <dbReference type="Proteomes" id="UP000189443"/>
    </source>
</evidence>
<sequence>MMEEDESKRGVRVGGDRYRTISLRFHQMTRSFPQERDDLMRDFLVTAQGESRRGERRQLVSRR</sequence>
<evidence type="ECO:0000313" key="1">
    <source>
        <dbReference type="EMBL" id="AQS71532.1"/>
    </source>
</evidence>
<dbReference type="AlphaFoldDB" id="A0A1S6JIH5"/>
<organism evidence="1 2">
    <name type="scientific">Streptomyces pactum</name>
    <dbReference type="NCBI Taxonomy" id="68249"/>
    <lineage>
        <taxon>Bacteria</taxon>
        <taxon>Bacillati</taxon>
        <taxon>Actinomycetota</taxon>
        <taxon>Actinomycetes</taxon>
        <taxon>Kitasatosporales</taxon>
        <taxon>Streptomycetaceae</taxon>
        <taxon>Streptomyces</taxon>
    </lineage>
</organism>
<dbReference type="RefSeq" id="WP_079160655.1">
    <property type="nucleotide sequence ID" value="NZ_CP019724.1"/>
</dbReference>